<dbReference type="Gene3D" id="3.40.50.2000">
    <property type="entry name" value="Glycogen Phosphorylase B"/>
    <property type="match status" value="2"/>
</dbReference>
<organism evidence="3 4">
    <name type="scientific">Paenibacillus aurantiacus</name>
    <dbReference type="NCBI Taxonomy" id="1936118"/>
    <lineage>
        <taxon>Bacteria</taxon>
        <taxon>Bacillati</taxon>
        <taxon>Bacillota</taxon>
        <taxon>Bacilli</taxon>
        <taxon>Bacillales</taxon>
        <taxon>Paenibacillaceae</taxon>
        <taxon>Paenibacillus</taxon>
    </lineage>
</organism>
<evidence type="ECO:0000259" key="2">
    <source>
        <dbReference type="Pfam" id="PF13439"/>
    </source>
</evidence>
<proteinExistence type="predicted"/>
<dbReference type="SUPFAM" id="SSF53756">
    <property type="entry name" value="UDP-Glycosyltransferase/glycogen phosphorylase"/>
    <property type="match status" value="1"/>
</dbReference>
<dbReference type="EMBL" id="JBHMDO010000044">
    <property type="protein sequence ID" value="MFB9329611.1"/>
    <property type="molecule type" value="Genomic_DNA"/>
</dbReference>
<feature type="domain" description="Glycosyl transferase family 1" evidence="1">
    <location>
        <begin position="196"/>
        <end position="348"/>
    </location>
</feature>
<dbReference type="Proteomes" id="UP001589747">
    <property type="component" value="Unassembled WGS sequence"/>
</dbReference>
<dbReference type="InterPro" id="IPR023881">
    <property type="entry name" value="Thiol_BshA"/>
</dbReference>
<dbReference type="PANTHER" id="PTHR45947">
    <property type="entry name" value="SULFOQUINOVOSYL TRANSFERASE SQD2"/>
    <property type="match status" value="1"/>
</dbReference>
<dbReference type="PANTHER" id="PTHR45947:SF3">
    <property type="entry name" value="SULFOQUINOVOSYL TRANSFERASE SQD2"/>
    <property type="match status" value="1"/>
</dbReference>
<dbReference type="InterPro" id="IPR001296">
    <property type="entry name" value="Glyco_trans_1"/>
</dbReference>
<dbReference type="NCBIfam" id="TIGR03999">
    <property type="entry name" value="thiol_BshA"/>
    <property type="match status" value="1"/>
</dbReference>
<name>A0ABV5KWL6_9BACL</name>
<accession>A0ABV5KWL6</accession>
<dbReference type="InterPro" id="IPR050194">
    <property type="entry name" value="Glycosyltransferase_grp1"/>
</dbReference>
<sequence>MARPLKIGITCYPTLGGSGVVATELGKLLAEKGHEIHFITHSIPFRLGQFKKNIFFHEVEVNDYYVFRYPPYDLSLASKMAQVAKMQNLDLLHVHYAVPHAICALLAKQMIGGDIKTVTTLHGTDITVLAQDESLKDLIRLAINSSDAVTAVSQDLINETKDLLDIDNPIDLTYNFVDKRIYYPRSCASLRNDFVRDGEKILMHISNFRPVKRVSDVVEVFAKVAEEVPSRLLLVGEGPDLPKIQHKIRSMGLEDRVHFLGKQDDVAHVISMADLMLLPSEKESFGLVALEAMACGVPTIGSVAGGIPELVTHGETGFLAPIGDTDTMAEHAIMLLRNEAMYQKFREACLHRARTRFCNDLITAEYERIYYRVLGIEADLPQPICSE</sequence>
<comment type="caution">
    <text evidence="3">The sequence shown here is derived from an EMBL/GenBank/DDBJ whole genome shotgun (WGS) entry which is preliminary data.</text>
</comment>
<dbReference type="InterPro" id="IPR028098">
    <property type="entry name" value="Glyco_trans_4-like_N"/>
</dbReference>
<evidence type="ECO:0000313" key="3">
    <source>
        <dbReference type="EMBL" id="MFB9329611.1"/>
    </source>
</evidence>
<keyword evidence="4" id="KW-1185">Reference proteome</keyword>
<evidence type="ECO:0000313" key="4">
    <source>
        <dbReference type="Proteomes" id="UP001589747"/>
    </source>
</evidence>
<dbReference type="RefSeq" id="WP_377500029.1">
    <property type="nucleotide sequence ID" value="NZ_JBHMDO010000044.1"/>
</dbReference>
<evidence type="ECO:0000259" key="1">
    <source>
        <dbReference type="Pfam" id="PF00534"/>
    </source>
</evidence>
<gene>
    <name evidence="3" type="primary">bshA</name>
    <name evidence="3" type="ORF">ACFFSY_27050</name>
</gene>
<dbReference type="Pfam" id="PF00534">
    <property type="entry name" value="Glycos_transf_1"/>
    <property type="match status" value="1"/>
</dbReference>
<dbReference type="Pfam" id="PF13439">
    <property type="entry name" value="Glyco_transf_4"/>
    <property type="match status" value="1"/>
</dbReference>
<reference evidence="3 4" key="1">
    <citation type="submission" date="2024-09" db="EMBL/GenBank/DDBJ databases">
        <authorList>
            <person name="Sun Q."/>
            <person name="Mori K."/>
        </authorList>
    </citation>
    <scope>NUCLEOTIDE SEQUENCE [LARGE SCALE GENOMIC DNA]</scope>
    <source>
        <strain evidence="3 4">TISTR 2452</strain>
    </source>
</reference>
<protein>
    <submittedName>
        <fullName evidence="3">N-acetyl-alpha-D-glucosaminyl L-malate synthase BshA</fullName>
    </submittedName>
</protein>
<feature type="domain" description="Glycosyltransferase subfamily 4-like N-terminal" evidence="2">
    <location>
        <begin position="16"/>
        <end position="178"/>
    </location>
</feature>